<feature type="region of interest" description="Disordered" evidence="1">
    <location>
        <begin position="39"/>
        <end position="73"/>
    </location>
</feature>
<dbReference type="Proteomes" id="UP000838878">
    <property type="component" value="Chromosome 9"/>
</dbReference>
<feature type="signal peptide" evidence="2">
    <location>
        <begin position="1"/>
        <end position="20"/>
    </location>
</feature>
<evidence type="ECO:0000256" key="2">
    <source>
        <dbReference type="SAM" id="SignalP"/>
    </source>
</evidence>
<feature type="compositionally biased region" description="Low complexity" evidence="1">
    <location>
        <begin position="39"/>
        <end position="65"/>
    </location>
</feature>
<feature type="chain" id="PRO_5035456113" evidence="2">
    <location>
        <begin position="21"/>
        <end position="73"/>
    </location>
</feature>
<keyword evidence="2" id="KW-0732">Signal</keyword>
<sequence length="73" mass="7530">MKLVFIVAMFAFVAVQLSHSAPTPDEEKKEVGVAAVAADTPAAQPPAEVKSAPPSEAAPSRSEPATQAEEKKA</sequence>
<protein>
    <submittedName>
        <fullName evidence="3">Uncharacterized protein</fullName>
    </submittedName>
</protein>
<name>A0A8J9VUF8_9NEOP</name>
<dbReference type="AlphaFoldDB" id="A0A8J9VUF8"/>
<gene>
    <name evidence="3" type="ORF">BINO364_LOCUS15733</name>
</gene>
<feature type="non-terminal residue" evidence="3">
    <location>
        <position position="73"/>
    </location>
</feature>
<keyword evidence="4" id="KW-1185">Reference proteome</keyword>
<evidence type="ECO:0000313" key="4">
    <source>
        <dbReference type="Proteomes" id="UP000838878"/>
    </source>
</evidence>
<dbReference type="EMBL" id="OV170229">
    <property type="protein sequence ID" value="CAH0730798.1"/>
    <property type="molecule type" value="Genomic_DNA"/>
</dbReference>
<reference evidence="3" key="1">
    <citation type="submission" date="2021-12" db="EMBL/GenBank/DDBJ databases">
        <authorList>
            <person name="Martin H S."/>
        </authorList>
    </citation>
    <scope>NUCLEOTIDE SEQUENCE</scope>
</reference>
<evidence type="ECO:0000313" key="3">
    <source>
        <dbReference type="EMBL" id="CAH0730798.1"/>
    </source>
</evidence>
<organism evidence="3 4">
    <name type="scientific">Brenthis ino</name>
    <name type="common">lesser marbled fritillary</name>
    <dbReference type="NCBI Taxonomy" id="405034"/>
    <lineage>
        <taxon>Eukaryota</taxon>
        <taxon>Metazoa</taxon>
        <taxon>Ecdysozoa</taxon>
        <taxon>Arthropoda</taxon>
        <taxon>Hexapoda</taxon>
        <taxon>Insecta</taxon>
        <taxon>Pterygota</taxon>
        <taxon>Neoptera</taxon>
        <taxon>Endopterygota</taxon>
        <taxon>Lepidoptera</taxon>
        <taxon>Glossata</taxon>
        <taxon>Ditrysia</taxon>
        <taxon>Papilionoidea</taxon>
        <taxon>Nymphalidae</taxon>
        <taxon>Heliconiinae</taxon>
        <taxon>Argynnini</taxon>
        <taxon>Brenthis</taxon>
    </lineage>
</organism>
<evidence type="ECO:0000256" key="1">
    <source>
        <dbReference type="SAM" id="MobiDB-lite"/>
    </source>
</evidence>
<proteinExistence type="predicted"/>
<accession>A0A8J9VUF8</accession>